<proteinExistence type="predicted"/>
<feature type="transmembrane region" description="Helical" evidence="1">
    <location>
        <begin position="64"/>
        <end position="84"/>
    </location>
</feature>
<gene>
    <name evidence="2" type="ORF">FHS92_001008</name>
</gene>
<keyword evidence="1" id="KW-0472">Membrane</keyword>
<evidence type="ECO:0000313" key="3">
    <source>
        <dbReference type="Proteomes" id="UP000552700"/>
    </source>
</evidence>
<name>A0A841J4Z0_9SPHN</name>
<keyword evidence="3" id="KW-1185">Reference proteome</keyword>
<accession>A0A841J4Z0</accession>
<comment type="caution">
    <text evidence="2">The sequence shown here is derived from an EMBL/GenBank/DDBJ whole genome shotgun (WGS) entry which is preliminary data.</text>
</comment>
<keyword evidence="1" id="KW-1133">Transmembrane helix</keyword>
<dbReference type="Pfam" id="PF06170">
    <property type="entry name" value="DUF983"/>
    <property type="match status" value="1"/>
</dbReference>
<reference evidence="2 3" key="1">
    <citation type="submission" date="2020-08" db="EMBL/GenBank/DDBJ databases">
        <title>Genomic Encyclopedia of Type Strains, Phase IV (KMG-IV): sequencing the most valuable type-strain genomes for metagenomic binning, comparative biology and taxonomic classification.</title>
        <authorList>
            <person name="Goeker M."/>
        </authorList>
    </citation>
    <scope>NUCLEOTIDE SEQUENCE [LARGE SCALE GENOMIC DNA]</scope>
    <source>
        <strain evidence="2 3">DSM 102255</strain>
    </source>
</reference>
<evidence type="ECO:0000313" key="2">
    <source>
        <dbReference type="EMBL" id="MBB6123301.1"/>
    </source>
</evidence>
<keyword evidence="1" id="KW-0812">Transmembrane</keyword>
<sequence length="147" mass="15499">MTEEAPQDTPLAPVKIGPLITASAQGLCPRCGARTLFASVVAFSDRCRQCGLDFTQFNVGDGPAAFLTMIIGAVMLGLALALEFSVHPPLWLHVILWAPLTIASVIGSLRIAKGALLALEYRNRAREGVLVVALPESAEPPAGNLPQ</sequence>
<dbReference type="EMBL" id="JACIJP010000001">
    <property type="protein sequence ID" value="MBB6123301.1"/>
    <property type="molecule type" value="Genomic_DNA"/>
</dbReference>
<dbReference type="Proteomes" id="UP000552700">
    <property type="component" value="Unassembled WGS sequence"/>
</dbReference>
<evidence type="ECO:0000256" key="1">
    <source>
        <dbReference type="SAM" id="Phobius"/>
    </source>
</evidence>
<organism evidence="2 3">
    <name type="scientific">Sphingobium subterraneum</name>
    <dbReference type="NCBI Taxonomy" id="627688"/>
    <lineage>
        <taxon>Bacteria</taxon>
        <taxon>Pseudomonadati</taxon>
        <taxon>Pseudomonadota</taxon>
        <taxon>Alphaproteobacteria</taxon>
        <taxon>Sphingomonadales</taxon>
        <taxon>Sphingomonadaceae</taxon>
        <taxon>Sphingobium</taxon>
    </lineage>
</organism>
<dbReference type="RefSeq" id="WP_184078106.1">
    <property type="nucleotide sequence ID" value="NZ_JACIJP010000001.1"/>
</dbReference>
<dbReference type="AlphaFoldDB" id="A0A841J4Z0"/>
<protein>
    <submittedName>
        <fullName evidence="2">Uncharacterized protein (DUF983 family)</fullName>
    </submittedName>
</protein>
<feature type="transmembrane region" description="Helical" evidence="1">
    <location>
        <begin position="90"/>
        <end position="112"/>
    </location>
</feature>
<dbReference type="InterPro" id="IPR009325">
    <property type="entry name" value="DUF983"/>
</dbReference>